<proteinExistence type="inferred from homology"/>
<organism evidence="5 6">
    <name type="scientific">Forsythia ovata</name>
    <dbReference type="NCBI Taxonomy" id="205694"/>
    <lineage>
        <taxon>Eukaryota</taxon>
        <taxon>Viridiplantae</taxon>
        <taxon>Streptophyta</taxon>
        <taxon>Embryophyta</taxon>
        <taxon>Tracheophyta</taxon>
        <taxon>Spermatophyta</taxon>
        <taxon>Magnoliopsida</taxon>
        <taxon>eudicotyledons</taxon>
        <taxon>Gunneridae</taxon>
        <taxon>Pentapetalae</taxon>
        <taxon>asterids</taxon>
        <taxon>lamiids</taxon>
        <taxon>Lamiales</taxon>
        <taxon>Oleaceae</taxon>
        <taxon>Forsythieae</taxon>
        <taxon>Forsythia</taxon>
    </lineage>
</organism>
<feature type="repeat" description="PPR" evidence="3">
    <location>
        <begin position="541"/>
        <end position="575"/>
    </location>
</feature>
<dbReference type="InterPro" id="IPR050872">
    <property type="entry name" value="PPR_P_subfamily"/>
</dbReference>
<feature type="domain" description="Pentatricopeptide repeat-containing protein-mitochondrial" evidence="4">
    <location>
        <begin position="388"/>
        <end position="498"/>
    </location>
</feature>
<evidence type="ECO:0000256" key="1">
    <source>
        <dbReference type="ARBA" id="ARBA00007626"/>
    </source>
</evidence>
<dbReference type="InterPro" id="IPR057027">
    <property type="entry name" value="TPR_mt"/>
</dbReference>
<reference evidence="6" key="1">
    <citation type="submission" date="2024-07" db="EMBL/GenBank/DDBJ databases">
        <title>Two chromosome-level genome assemblies of Korean endemic species Abeliophyllum distichum and Forsythia ovata (Oleaceae).</title>
        <authorList>
            <person name="Jang H."/>
        </authorList>
    </citation>
    <scope>NUCLEOTIDE SEQUENCE [LARGE SCALE GENOMIC DNA]</scope>
</reference>
<feature type="repeat" description="PPR" evidence="3">
    <location>
        <begin position="403"/>
        <end position="437"/>
    </location>
</feature>
<comment type="caution">
    <text evidence="5">The sequence shown here is derived from an EMBL/GenBank/DDBJ whole genome shotgun (WGS) entry which is preliminary data.</text>
</comment>
<dbReference type="PANTHER" id="PTHR46128">
    <property type="entry name" value="MITOCHONDRIAL GROUP I INTRON SPLICING FACTOR CCM1"/>
    <property type="match status" value="1"/>
</dbReference>
<evidence type="ECO:0000313" key="6">
    <source>
        <dbReference type="Proteomes" id="UP001604277"/>
    </source>
</evidence>
<dbReference type="NCBIfam" id="TIGR00756">
    <property type="entry name" value="PPR"/>
    <property type="match status" value="12"/>
</dbReference>
<evidence type="ECO:0000259" key="4">
    <source>
        <dbReference type="Pfam" id="PF23276"/>
    </source>
</evidence>
<name>A0ABD1PJW2_9LAMI</name>
<feature type="repeat" description="PPR" evidence="3">
    <location>
        <begin position="966"/>
        <end position="1000"/>
    </location>
</feature>
<keyword evidence="2" id="KW-0677">Repeat</keyword>
<feature type="repeat" description="PPR" evidence="3">
    <location>
        <begin position="1001"/>
        <end position="1035"/>
    </location>
</feature>
<sequence>MDENEELGSPGWGASFFMQTIEDVTRAIATVGAAATANRLAQPSVVYSSKDGRGSPWLQNAISRAHLKNQRENMNFGPLFNEILGILGTEKLTTDENEKSSGFSMFKAIHSAKNETNVKASDGLQGVCENADKKIEKKNVYNLSSLEDTQMEILSGNELIDVSPVVHQITGFVRRENDVVTMEEKLKNADFSYTEEIVDKVLKRCFKVPHLALRFFNWLKLEAGFRHTTETYNTLIYIAAEAKEFELVEVLVEEMEKNYCEKNVKTWTILISHYGKAKLIGKALLVFEKMKKSSVEPDGTTYRIMLRALCTAGQANIALEFYKEMVHKVVEIDLGLYKQLLNCLALSGDAAAVRVVGDDMIRVSEIPEHRVYGLMLKSFCIAERIREALELIRDLKIKNINLDSENFETLVKGLCRADRIEDALEIFEIMKKKNIFYGNVYGILINTYLRRNHVSKAFNLFQEIKHSGHVTVSTYTNLMQHLFWTNEFQKALELYKEMIETGIKLDSVAITAVAAGYVRQNCISEAWKVFKSMEELGIKATPKSYTIFIKELCKVSRTDEIIKVLNEMQASKVTIGDDMFRRLSSYMEKKGQSGKLEEIKQMQRACKCRPAEKETPIGDLCSQPEHSVEFECEQVEHLRLDQHLPQSTSKSYSKHSVREVCQILSSSKDWCFIQEKLEQCSVQFTPDLVVEILRNCSLYNGNALRFFTWVGKQTGYCHSTGSYNMGIKVAGQGKNFKQMKSLFYEMGRRGCQITSDTWTVMIMMYGRTGLTDIALSNFREMKSSGCKPTQSTYKYLIISLCGKKGRKIAEAIQIYQEMIQVGSIPDKELLETYLGCLCEVNKLSDARSCIESLSKFGCFTIPLTYSLYVRALCRAGKMEEALSLTNKVGAERNMLDQYTYGSLVHGLLRKGQLDEALAKMESMKQAGIRPTVHVYTALLVHFLREKRINKALETLEEMKDAGCRPTVVTYSALICGYVRMGKISDAWNVFHQLKQNGPLPDFKTYSMFITRLCRIGKSEEALKLISEMLDSGIVPSTVNFRTVFYGLNREGKQNLAQIVQQKKLDLQKRRKMLT</sequence>
<dbReference type="Pfam" id="PF01535">
    <property type="entry name" value="PPR"/>
    <property type="match status" value="2"/>
</dbReference>
<protein>
    <submittedName>
        <fullName evidence="5">Pentatricopeptide repeat-containing protein</fullName>
    </submittedName>
</protein>
<feature type="repeat" description="PPR" evidence="3">
    <location>
        <begin position="263"/>
        <end position="297"/>
    </location>
</feature>
<feature type="repeat" description="PPR" evidence="3">
    <location>
        <begin position="754"/>
        <end position="788"/>
    </location>
</feature>
<accession>A0ABD1PJW2</accession>
<dbReference type="EMBL" id="JBFOLJ010000018">
    <property type="protein sequence ID" value="KAL2463957.1"/>
    <property type="molecule type" value="Genomic_DNA"/>
</dbReference>
<feature type="repeat" description="PPR" evidence="3">
    <location>
        <begin position="298"/>
        <end position="332"/>
    </location>
</feature>
<dbReference type="PANTHER" id="PTHR46128:SF276">
    <property type="entry name" value="PENTACOTRIPEPTIDE-REPEAT REGION OF PRORP DOMAIN-CONTAINING PROTEIN"/>
    <property type="match status" value="1"/>
</dbReference>
<evidence type="ECO:0000313" key="5">
    <source>
        <dbReference type="EMBL" id="KAL2463957.1"/>
    </source>
</evidence>
<evidence type="ECO:0000256" key="3">
    <source>
        <dbReference type="PROSITE-ProRule" id="PRU00708"/>
    </source>
</evidence>
<keyword evidence="6" id="KW-1185">Reference proteome</keyword>
<feature type="repeat" description="PPR" evidence="3">
    <location>
        <begin position="506"/>
        <end position="540"/>
    </location>
</feature>
<evidence type="ECO:0000256" key="2">
    <source>
        <dbReference type="ARBA" id="ARBA00022737"/>
    </source>
</evidence>
<feature type="repeat" description="PPR" evidence="3">
    <location>
        <begin position="896"/>
        <end position="930"/>
    </location>
</feature>
<gene>
    <name evidence="5" type="ORF">Fot_51913</name>
</gene>
<dbReference type="AlphaFoldDB" id="A0ABD1PJW2"/>
<dbReference type="Pfam" id="PF13041">
    <property type="entry name" value="PPR_2"/>
    <property type="match status" value="5"/>
</dbReference>
<dbReference type="Proteomes" id="UP001604277">
    <property type="component" value="Unassembled WGS sequence"/>
</dbReference>
<dbReference type="InterPro" id="IPR011990">
    <property type="entry name" value="TPR-like_helical_dom_sf"/>
</dbReference>
<feature type="repeat" description="PPR" evidence="3">
    <location>
        <begin position="471"/>
        <end position="505"/>
    </location>
</feature>
<dbReference type="Gene3D" id="1.25.40.10">
    <property type="entry name" value="Tetratricopeptide repeat domain"/>
    <property type="match status" value="6"/>
</dbReference>
<dbReference type="InterPro" id="IPR002885">
    <property type="entry name" value="PPR_rpt"/>
</dbReference>
<comment type="similarity">
    <text evidence="1">Belongs to the PPR family. P subfamily.</text>
</comment>
<dbReference type="SUPFAM" id="SSF48452">
    <property type="entry name" value="TPR-like"/>
    <property type="match status" value="1"/>
</dbReference>
<feature type="repeat" description="PPR" evidence="3">
    <location>
        <begin position="931"/>
        <end position="965"/>
    </location>
</feature>
<dbReference type="Pfam" id="PF23276">
    <property type="entry name" value="TPR_24"/>
    <property type="match status" value="1"/>
</dbReference>
<dbReference type="PROSITE" id="PS51375">
    <property type="entry name" value="PPR"/>
    <property type="match status" value="12"/>
</dbReference>
<feature type="repeat" description="PPR" evidence="3">
    <location>
        <begin position="789"/>
        <end position="825"/>
    </location>
</feature>